<reference evidence="6 9" key="3">
    <citation type="submission" date="2019-06" db="EMBL/GenBank/DDBJ databases">
        <title>Whole genome shotgun sequence of Brevibacillus reuszeri NBRC 15719.</title>
        <authorList>
            <person name="Hosoyama A."/>
            <person name="Uohara A."/>
            <person name="Ohji S."/>
            <person name="Ichikawa N."/>
        </authorList>
    </citation>
    <scope>NUCLEOTIDE SEQUENCE [LARGE SCALE GENOMIC DNA]</scope>
    <source>
        <strain evidence="6 9">NBRC 15719</strain>
    </source>
</reference>
<comment type="caution">
    <text evidence="7">The sequence shown here is derived from an EMBL/GenBank/DDBJ whole genome shotgun (WGS) entry which is preliminary data.</text>
</comment>
<dbReference type="InterPro" id="IPR000847">
    <property type="entry name" value="LysR_HTH_N"/>
</dbReference>
<dbReference type="STRING" id="54915.ADS79_28540"/>
<dbReference type="SUPFAM" id="SSF46785">
    <property type="entry name" value="Winged helix' DNA-binding domain"/>
    <property type="match status" value="1"/>
</dbReference>
<keyword evidence="3" id="KW-0238">DNA-binding</keyword>
<dbReference type="InterPro" id="IPR036388">
    <property type="entry name" value="WH-like_DNA-bd_sf"/>
</dbReference>
<dbReference type="Pfam" id="PF00126">
    <property type="entry name" value="HTH_1"/>
    <property type="match status" value="1"/>
</dbReference>
<reference evidence="7" key="2">
    <citation type="submission" date="2015-07" db="EMBL/GenBank/DDBJ databases">
        <title>MeaNS - Measles Nucleotide Surveillance Program.</title>
        <authorList>
            <person name="Tran T."/>
            <person name="Druce J."/>
        </authorList>
    </citation>
    <scope>NUCLEOTIDE SEQUENCE</scope>
    <source>
        <strain evidence="7">DSM 9887</strain>
    </source>
</reference>
<evidence type="ECO:0000256" key="3">
    <source>
        <dbReference type="ARBA" id="ARBA00023125"/>
    </source>
</evidence>
<dbReference type="PANTHER" id="PTHR30126:SF100">
    <property type="entry name" value="LYSR-FAMILY TRANSCRIPTIONAL REGULATOR"/>
    <property type="match status" value="1"/>
</dbReference>
<dbReference type="PATRIC" id="fig|54915.3.peg.4916"/>
<dbReference type="PROSITE" id="PS50931">
    <property type="entry name" value="HTH_LYSR"/>
    <property type="match status" value="1"/>
</dbReference>
<evidence type="ECO:0000256" key="1">
    <source>
        <dbReference type="ARBA" id="ARBA00009437"/>
    </source>
</evidence>
<dbReference type="PANTHER" id="PTHR30126">
    <property type="entry name" value="HTH-TYPE TRANSCRIPTIONAL REGULATOR"/>
    <property type="match status" value="1"/>
</dbReference>
<dbReference type="CDD" id="cd05466">
    <property type="entry name" value="PBP2_LTTR_substrate"/>
    <property type="match status" value="1"/>
</dbReference>
<dbReference type="Gene3D" id="1.10.10.10">
    <property type="entry name" value="Winged helix-like DNA-binding domain superfamily/Winged helix DNA-binding domain"/>
    <property type="match status" value="1"/>
</dbReference>
<keyword evidence="9" id="KW-1185">Reference proteome</keyword>
<dbReference type="EMBL" id="BJON01000009">
    <property type="protein sequence ID" value="GED68864.1"/>
    <property type="molecule type" value="Genomic_DNA"/>
</dbReference>
<dbReference type="Gene3D" id="3.40.190.10">
    <property type="entry name" value="Periplasmic binding protein-like II"/>
    <property type="match status" value="2"/>
</dbReference>
<evidence type="ECO:0000313" key="7">
    <source>
        <dbReference type="EMBL" id="KNB69794.1"/>
    </source>
</evidence>
<dbReference type="FunFam" id="1.10.10.10:FF:000001">
    <property type="entry name" value="LysR family transcriptional regulator"/>
    <property type="match status" value="1"/>
</dbReference>
<evidence type="ECO:0000313" key="9">
    <source>
        <dbReference type="Proteomes" id="UP000319578"/>
    </source>
</evidence>
<reference evidence="8" key="1">
    <citation type="submission" date="2015-07" db="EMBL/GenBank/DDBJ databases">
        <title>Genome sequencing project for genomic taxonomy and phylogenomics of Bacillus-like bacteria.</title>
        <authorList>
            <person name="Liu B."/>
            <person name="Wang J."/>
            <person name="Zhu Y."/>
            <person name="Liu G."/>
            <person name="Chen Q."/>
            <person name="Chen Z."/>
            <person name="Lan J."/>
            <person name="Che J."/>
            <person name="Ge C."/>
            <person name="Shi H."/>
            <person name="Pan Z."/>
            <person name="Liu X."/>
        </authorList>
    </citation>
    <scope>NUCLEOTIDE SEQUENCE [LARGE SCALE GENOMIC DNA]</scope>
    <source>
        <strain evidence="8">DSM 9887</strain>
    </source>
</reference>
<organism evidence="7 8">
    <name type="scientific">Brevibacillus reuszeri</name>
    <dbReference type="NCBI Taxonomy" id="54915"/>
    <lineage>
        <taxon>Bacteria</taxon>
        <taxon>Bacillati</taxon>
        <taxon>Bacillota</taxon>
        <taxon>Bacilli</taxon>
        <taxon>Bacillales</taxon>
        <taxon>Paenibacillaceae</taxon>
        <taxon>Brevibacillus</taxon>
    </lineage>
</organism>
<protein>
    <submittedName>
        <fullName evidence="6">HTH-type transcriptional regulator YwqM</fullName>
    </submittedName>
    <submittedName>
        <fullName evidence="7">LysR family transcriptional regulator</fullName>
    </submittedName>
</protein>
<dbReference type="Proteomes" id="UP000319578">
    <property type="component" value="Unassembled WGS sequence"/>
</dbReference>
<sequence length="297" mass="33308">MELLYLHTFCEVARWGSFTRAAEQLGYAQPTVTAQMQKLEQSYGAPLFERYGRGLRLTQAGGTLLPYARELTRLYGESKEVVSSHTHGPIRIGTIDTLAAFFLPPYLQDFRKKFPDIELLLHTASEGELVRQIKDGYLDIGLIFDRQNTDAELVTHAVRQEELVVIMPHEHRLAASARITIADLAGEALVLTEEGCTYRGMLLEALGEAGIPQRIACQFSNPEAVKQCVWCGMGVALLPAMAVERERKDGSLTIVPFHSDKPPFFVQLIYHKKKWLSSSMESLVQSIARSSHERGEF</sequence>
<dbReference type="AlphaFoldDB" id="A0A0K9YM72"/>
<evidence type="ECO:0000259" key="5">
    <source>
        <dbReference type="PROSITE" id="PS50931"/>
    </source>
</evidence>
<dbReference type="GO" id="GO:0003700">
    <property type="term" value="F:DNA-binding transcription factor activity"/>
    <property type="evidence" value="ECO:0007669"/>
    <property type="project" value="InterPro"/>
</dbReference>
<gene>
    <name evidence="6" type="primary">ywqM_2</name>
    <name evidence="7" type="ORF">ADS79_28540</name>
    <name evidence="6" type="ORF">BRE01_25660</name>
</gene>
<evidence type="ECO:0000313" key="6">
    <source>
        <dbReference type="EMBL" id="GED68864.1"/>
    </source>
</evidence>
<evidence type="ECO:0000256" key="2">
    <source>
        <dbReference type="ARBA" id="ARBA00023015"/>
    </source>
</evidence>
<dbReference type="InterPro" id="IPR036390">
    <property type="entry name" value="WH_DNA-bd_sf"/>
</dbReference>
<dbReference type="OrthoDB" id="9803735at2"/>
<evidence type="ECO:0000313" key="8">
    <source>
        <dbReference type="Proteomes" id="UP000036834"/>
    </source>
</evidence>
<accession>A0A0K9YM72</accession>
<evidence type="ECO:0000256" key="4">
    <source>
        <dbReference type="ARBA" id="ARBA00023163"/>
    </source>
</evidence>
<proteinExistence type="inferred from homology"/>
<name>A0A0K9YM72_9BACL</name>
<keyword evidence="4" id="KW-0804">Transcription</keyword>
<dbReference type="Pfam" id="PF03466">
    <property type="entry name" value="LysR_substrate"/>
    <property type="match status" value="1"/>
</dbReference>
<dbReference type="InterPro" id="IPR005119">
    <property type="entry name" value="LysR_subst-bd"/>
</dbReference>
<comment type="similarity">
    <text evidence="1">Belongs to the LysR transcriptional regulatory family.</text>
</comment>
<dbReference type="GO" id="GO:0000976">
    <property type="term" value="F:transcription cis-regulatory region binding"/>
    <property type="evidence" value="ECO:0007669"/>
    <property type="project" value="TreeGrafter"/>
</dbReference>
<keyword evidence="2" id="KW-0805">Transcription regulation</keyword>
<dbReference type="PRINTS" id="PR00039">
    <property type="entry name" value="HTHLYSR"/>
</dbReference>
<dbReference type="EMBL" id="LGIQ01000011">
    <property type="protein sequence ID" value="KNB69794.1"/>
    <property type="molecule type" value="Genomic_DNA"/>
</dbReference>
<dbReference type="SUPFAM" id="SSF53850">
    <property type="entry name" value="Periplasmic binding protein-like II"/>
    <property type="match status" value="1"/>
</dbReference>
<dbReference type="Proteomes" id="UP000036834">
    <property type="component" value="Unassembled WGS sequence"/>
</dbReference>
<feature type="domain" description="HTH lysR-type" evidence="5">
    <location>
        <begin position="1"/>
        <end position="58"/>
    </location>
</feature>
<dbReference type="RefSeq" id="WP_049741829.1">
    <property type="nucleotide sequence ID" value="NZ_BJON01000009.1"/>
</dbReference>